<dbReference type="PANTHER" id="PTHR30195:SF15">
    <property type="entry name" value="TYPE I RESTRICTION ENZYME HINDI ENDONUCLEASE SUBUNIT"/>
    <property type="match status" value="1"/>
</dbReference>
<evidence type="ECO:0000256" key="4">
    <source>
        <dbReference type="ARBA" id="ARBA00022741"/>
    </source>
</evidence>
<dbReference type="InterPro" id="IPR051268">
    <property type="entry name" value="Type-I_R_enzyme_R_subunit"/>
</dbReference>
<dbReference type="OrthoDB" id="9758243at2"/>
<sequence>MKFYESEYEEALIDLLQQEGWEYTHGGDIRRNNRDILISRDLRQYLQERYPALEANDLDEIVSHLQHTGGQTHFDILRNTYRLLRDGYRYTRHSDGEIFDIEYVDFETPSDNRFRCVNQYEVGYGMQGDRRIPDVLLFVNGIPLCIFELKNPTDATATIADAYQQIHTRYMRDIPHLLRYCPLSCISDATANNTKLGTTYTPYEHYYAWKKVNNEDKAAEKGLDQVRTIVSGVYAPVRFLEIVRDYIYFPDEVYPKQEEVVCRYPQFFATRMLRESVVQAFERQDNKGGTYFGATGCGKTYTMMFLARQLSLRCPELGSPTIVMIVDREDLQSQAGKLFLRSEDFLSIGAAKIIADRENLKTEMSLRQSGGFFICTIQKFCEEIGLLNTRHNIICFSDEAHRSQVRLNTQLKVRHTAKEGASPKEAEQIGAFVTKPYAEHLRTAFPNATFVGFTGTPIDETIQVFGGIVDSYTMKQAVDDGITVDLKYIPRIAKVTLDTAKVEEIDRYYNQCAEEGATEADIATSKKAMSAMEVILGGDERQERLAKDIAEHYTQACNNKADVPQKAMIVCSKRAIAYNLLKKFESLYPDWFVERKSPDDTLLSDDELRSLPSMPTIAMVATRGKDDPKEMYDYLGDRSRTKLLDDAFKMEHSNFRIVIVVDMWITGFDVPCLTYLYNDKPLQKQTLIQTISRVNRKFAGKEFGYVIDYIGIRKNMMEAMSRFGGEDFGPSEDDVQQALEALIVEIDLIKKLFVGFDLTPFTDKNTKPLERLECLSEAANYIQSQTSGWNKDQGKRPPKAVSAQSYFLAHIKRLRVAYDICQPSAVLNHELLSLSQCFMAVASYIRKTSGDKHDAESMNRAVEKMVREALVCNSVVSILDTDVEEQIFSAEFVAQLEGIKLPATKLEVLVKMLRKAIREYKNTNKIAAEKYEELLKETLDKYHERRSALSAEEASHTQATAVSEIMEEATKQALDLLKQLGKDRESFRHLGLTFEEKAFYDILMHLRDKYNFEYGEDKEENGFIFNDKCKILAKKIKELIDIQSSFTDWLNNSNIRADLNNKIFICLHQNGYPPQYNDEVIDQVMEQVEHFKEYGGE</sequence>
<keyword evidence="9 10" id="KW-0238">DNA-binding</keyword>
<dbReference type="RefSeq" id="WP_078736089.1">
    <property type="nucleotide sequence ID" value="NZ_FUXE01000001.1"/>
</dbReference>
<evidence type="ECO:0000256" key="3">
    <source>
        <dbReference type="ARBA" id="ARBA00022722"/>
    </source>
</evidence>
<dbReference type="InterPro" id="IPR014001">
    <property type="entry name" value="Helicase_ATP-bd"/>
</dbReference>
<evidence type="ECO:0000256" key="1">
    <source>
        <dbReference type="ARBA" id="ARBA00000851"/>
    </source>
</evidence>
<dbReference type="EC" id="3.1.21.3" evidence="10"/>
<keyword evidence="7 10" id="KW-0378">Hydrolase</keyword>
<dbReference type="Gene3D" id="3.40.50.300">
    <property type="entry name" value="P-loop containing nucleotide triphosphate hydrolases"/>
    <property type="match status" value="2"/>
</dbReference>
<dbReference type="GO" id="GO:0009307">
    <property type="term" value="P:DNA restriction-modification system"/>
    <property type="evidence" value="ECO:0007669"/>
    <property type="project" value="UniProtKB-KW"/>
</dbReference>
<dbReference type="InterPro" id="IPR021810">
    <property type="entry name" value="T1RH-like_C"/>
</dbReference>
<protein>
    <recommendedName>
        <fullName evidence="10">Type I restriction enzyme endonuclease subunit</fullName>
        <shortName evidence="10">R protein</shortName>
        <ecNumber evidence="10">3.1.21.3</ecNumber>
    </recommendedName>
</protein>
<keyword evidence="3" id="KW-0540">Nuclease</keyword>
<keyword evidence="11" id="KW-0175">Coiled coil</keyword>
<dbReference type="AlphaFoldDB" id="A0A1T4KNG3"/>
<evidence type="ECO:0000313" key="13">
    <source>
        <dbReference type="EMBL" id="SJZ43908.1"/>
    </source>
</evidence>
<dbReference type="NCBIfam" id="TIGR00348">
    <property type="entry name" value="hsdR"/>
    <property type="match status" value="1"/>
</dbReference>
<dbReference type="InterPro" id="IPR007409">
    <property type="entry name" value="Restrct_endonuc_type1_HsdR_N"/>
</dbReference>
<accession>A0A1T4KNG3</accession>
<dbReference type="Pfam" id="PF22679">
    <property type="entry name" value="T1R_D3-like"/>
    <property type="match status" value="1"/>
</dbReference>
<gene>
    <name evidence="13" type="ORF">SAMN02745171_00120</name>
</gene>
<evidence type="ECO:0000256" key="7">
    <source>
        <dbReference type="ARBA" id="ARBA00022801"/>
    </source>
</evidence>
<dbReference type="Pfam" id="PF04313">
    <property type="entry name" value="HSDR_N"/>
    <property type="match status" value="1"/>
</dbReference>
<dbReference type="Pfam" id="PF11867">
    <property type="entry name" value="T1RH-like_C"/>
    <property type="match status" value="1"/>
</dbReference>
<proteinExistence type="inferred from homology"/>
<keyword evidence="8 10" id="KW-0067">ATP-binding</keyword>
<evidence type="ECO:0000256" key="11">
    <source>
        <dbReference type="SAM" id="Coils"/>
    </source>
</evidence>
<reference evidence="14" key="1">
    <citation type="submission" date="2017-02" db="EMBL/GenBank/DDBJ databases">
        <authorList>
            <person name="Varghese N."/>
            <person name="Submissions S."/>
        </authorList>
    </citation>
    <scope>NUCLEOTIDE SEQUENCE [LARGE SCALE GENOMIC DNA]</scope>
    <source>
        <strain evidence="14">ATCC 51356</strain>
    </source>
</reference>
<evidence type="ECO:0000259" key="12">
    <source>
        <dbReference type="PROSITE" id="PS51192"/>
    </source>
</evidence>
<dbReference type="InterPro" id="IPR055180">
    <property type="entry name" value="HsdR_RecA-like_helicase_dom_2"/>
</dbReference>
<evidence type="ECO:0000256" key="2">
    <source>
        <dbReference type="ARBA" id="ARBA00008598"/>
    </source>
</evidence>
<keyword evidence="14" id="KW-1185">Reference proteome</keyword>
<comment type="function">
    <text evidence="10">Subunit R is required for both nuclease and ATPase activities, but not for modification.</text>
</comment>
<dbReference type="STRING" id="29524.SAMN02745171_00120"/>
<dbReference type="InterPro" id="IPR004473">
    <property type="entry name" value="Restrct_endonuc_typeI_HsdR"/>
</dbReference>
<evidence type="ECO:0000313" key="14">
    <source>
        <dbReference type="Proteomes" id="UP000190121"/>
    </source>
</evidence>
<evidence type="ECO:0000256" key="8">
    <source>
        <dbReference type="ARBA" id="ARBA00022840"/>
    </source>
</evidence>
<dbReference type="SUPFAM" id="SSF52540">
    <property type="entry name" value="P-loop containing nucleoside triphosphate hydrolases"/>
    <property type="match status" value="2"/>
</dbReference>
<feature type="domain" description="Helicase ATP-binding" evidence="12">
    <location>
        <begin position="280"/>
        <end position="475"/>
    </location>
</feature>
<comment type="catalytic activity">
    <reaction evidence="1 10">
        <text>Endonucleolytic cleavage of DNA to give random double-stranded fragments with terminal 5'-phosphates, ATP is simultaneously hydrolyzed.</text>
        <dbReference type="EC" id="3.1.21.3"/>
    </reaction>
</comment>
<name>A0A1T4KNG3_9PORP</name>
<dbReference type="GO" id="GO:0003677">
    <property type="term" value="F:DNA binding"/>
    <property type="evidence" value="ECO:0007669"/>
    <property type="project" value="UniProtKB-KW"/>
</dbReference>
<keyword evidence="6" id="KW-0255">Endonuclease</keyword>
<dbReference type="InterPro" id="IPR040980">
    <property type="entry name" value="SWI2_SNF2"/>
</dbReference>
<dbReference type="GO" id="GO:0005524">
    <property type="term" value="F:ATP binding"/>
    <property type="evidence" value="ECO:0007669"/>
    <property type="project" value="UniProtKB-KW"/>
</dbReference>
<dbReference type="GO" id="GO:0009035">
    <property type="term" value="F:type I site-specific deoxyribonuclease activity"/>
    <property type="evidence" value="ECO:0007669"/>
    <property type="project" value="UniProtKB-EC"/>
</dbReference>
<evidence type="ECO:0000256" key="9">
    <source>
        <dbReference type="ARBA" id="ARBA00023125"/>
    </source>
</evidence>
<evidence type="ECO:0000256" key="5">
    <source>
        <dbReference type="ARBA" id="ARBA00022747"/>
    </source>
</evidence>
<keyword evidence="4 10" id="KW-0547">Nucleotide-binding</keyword>
<feature type="coiled-coil region" evidence="11">
    <location>
        <begin position="903"/>
        <end position="937"/>
    </location>
</feature>
<dbReference type="Proteomes" id="UP000190121">
    <property type="component" value="Unassembled WGS sequence"/>
</dbReference>
<comment type="subunit">
    <text evidence="10">The type I restriction/modification system is composed of three polypeptides R, M and S.</text>
</comment>
<dbReference type="SMART" id="SM00487">
    <property type="entry name" value="DEXDc"/>
    <property type="match status" value="1"/>
</dbReference>
<dbReference type="Pfam" id="PF18766">
    <property type="entry name" value="SWI2_SNF2"/>
    <property type="match status" value="1"/>
</dbReference>
<dbReference type="InterPro" id="IPR027417">
    <property type="entry name" value="P-loop_NTPase"/>
</dbReference>
<evidence type="ECO:0000256" key="10">
    <source>
        <dbReference type="RuleBase" id="RU364115"/>
    </source>
</evidence>
<evidence type="ECO:0000256" key="6">
    <source>
        <dbReference type="ARBA" id="ARBA00022759"/>
    </source>
</evidence>
<keyword evidence="5 10" id="KW-0680">Restriction system</keyword>
<dbReference type="CDD" id="cd18800">
    <property type="entry name" value="SF2_C_EcoR124I-like"/>
    <property type="match status" value="1"/>
</dbReference>
<dbReference type="EMBL" id="FUXE01000001">
    <property type="protein sequence ID" value="SJZ43908.1"/>
    <property type="molecule type" value="Genomic_DNA"/>
</dbReference>
<dbReference type="Gene3D" id="3.90.1570.50">
    <property type="match status" value="1"/>
</dbReference>
<dbReference type="CDD" id="cd22332">
    <property type="entry name" value="HsdR_N"/>
    <property type="match status" value="1"/>
</dbReference>
<dbReference type="PROSITE" id="PS51192">
    <property type="entry name" value="HELICASE_ATP_BIND_1"/>
    <property type="match status" value="1"/>
</dbReference>
<organism evidence="13 14">
    <name type="scientific">Porphyromonas circumdentaria</name>
    <dbReference type="NCBI Taxonomy" id="29524"/>
    <lineage>
        <taxon>Bacteria</taxon>
        <taxon>Pseudomonadati</taxon>
        <taxon>Bacteroidota</taxon>
        <taxon>Bacteroidia</taxon>
        <taxon>Bacteroidales</taxon>
        <taxon>Porphyromonadaceae</taxon>
        <taxon>Porphyromonas</taxon>
    </lineage>
</organism>
<dbReference type="PANTHER" id="PTHR30195">
    <property type="entry name" value="TYPE I SITE-SPECIFIC DEOXYRIBONUCLEASE PROTEIN SUBUNIT M AND R"/>
    <property type="match status" value="1"/>
</dbReference>
<comment type="similarity">
    <text evidence="2 10">Belongs to the HsdR family.</text>
</comment>